<dbReference type="Pfam" id="PF18204">
    <property type="entry name" value="PGF-CTERM"/>
    <property type="match status" value="1"/>
</dbReference>
<dbReference type="RefSeq" id="WP_008004067.1">
    <property type="nucleotide sequence ID" value="NZ_AOJG01000010.1"/>
</dbReference>
<dbReference type="Proteomes" id="UP000011650">
    <property type="component" value="Unassembled WGS sequence"/>
</dbReference>
<dbReference type="Gene3D" id="2.60.40.1120">
    <property type="entry name" value="Carboxypeptidase-like, regulatory domain"/>
    <property type="match status" value="1"/>
</dbReference>
<dbReference type="InterPro" id="IPR026371">
    <property type="entry name" value="PGF_CTERM"/>
</dbReference>
<dbReference type="GO" id="GO:0030115">
    <property type="term" value="C:S-layer"/>
    <property type="evidence" value="ECO:0007669"/>
    <property type="project" value="UniProtKB-SubCell"/>
</dbReference>
<dbReference type="AlphaFoldDB" id="M0NZ60"/>
<keyword evidence="1" id="KW-0732">Signal</keyword>
<sequence length="421" mass="43592">MNFERLTAVGVAVLGTVFLVAALAAGGAAGTDVTLTVSVVDQDGDPVGDVEVIATWETEDDETRTATGTTASNGKVFLDAPENATVELDVDDDTYIRNRPLTVEEASESAVDLGVVRSGTATVSVVDTEDRPQADARVRVREGGRTVDSGRTDESGAFTSDRLERGTYELRVVKPGFNETIQEINVTGEANASVEIERGTVSLDVRVLDDHFDPPTAIETGTIRVESSVYDAEVTITEGTVSLNVPVNVDYTAEVVKDGYGAGSQMISVGESDVNANVTAQRTPTLSVTPANERVLVGETTRVTVRNAYDEPVEGVTVEVDGTEVGETDDSGELAVSIDEAGEREVVATDGDVTSEPAAITGVDEGGDANETDDANETNGSDGTGDSGETDDGSPGFGVVAAVAALLGAVAVGVRRGRGPD</sequence>
<evidence type="ECO:0000256" key="1">
    <source>
        <dbReference type="ARBA" id="ARBA00022729"/>
    </source>
</evidence>
<proteinExistence type="predicted"/>
<dbReference type="NCBIfam" id="TIGR04126">
    <property type="entry name" value="PGF_CTERM"/>
    <property type="match status" value="1"/>
</dbReference>
<dbReference type="Pfam" id="PF13620">
    <property type="entry name" value="CarboxypepD_reg"/>
    <property type="match status" value="1"/>
</dbReference>
<dbReference type="PATRIC" id="fig|1227482.3.peg.812"/>
<feature type="compositionally biased region" description="Acidic residues" evidence="2">
    <location>
        <begin position="365"/>
        <end position="376"/>
    </location>
</feature>
<dbReference type="GO" id="GO:0005886">
    <property type="term" value="C:plasma membrane"/>
    <property type="evidence" value="ECO:0007669"/>
    <property type="project" value="UniProtKB-SubCell"/>
</dbReference>
<evidence type="ECO:0000256" key="2">
    <source>
        <dbReference type="SAM" id="MobiDB-lite"/>
    </source>
</evidence>
<dbReference type="STRING" id="1227482.C469_04052"/>
<feature type="domain" description="PGF-CTERM archaeal protein-sorting signal" evidence="3">
    <location>
        <begin position="395"/>
        <end position="416"/>
    </location>
</feature>
<feature type="region of interest" description="Disordered" evidence="2">
    <location>
        <begin position="349"/>
        <end position="396"/>
    </location>
</feature>
<evidence type="ECO:0000313" key="4">
    <source>
        <dbReference type="EMBL" id="EMA62863.1"/>
    </source>
</evidence>
<keyword evidence="5" id="KW-1185">Reference proteome</keyword>
<dbReference type="SUPFAM" id="SSF49478">
    <property type="entry name" value="Cna protein B-type domain"/>
    <property type="match status" value="1"/>
</dbReference>
<comment type="caution">
    <text evidence="4">The sequence shown here is derived from an EMBL/GenBank/DDBJ whole genome shotgun (WGS) entry which is preliminary data.</text>
</comment>
<accession>M0NZ60</accession>
<reference evidence="4 5" key="1">
    <citation type="journal article" date="2014" name="PLoS Genet.">
        <title>Phylogenetically driven sequencing of extremely halophilic archaea reveals strategies for static and dynamic osmo-response.</title>
        <authorList>
            <person name="Becker E.A."/>
            <person name="Seitzer P.M."/>
            <person name="Tritt A."/>
            <person name="Larsen D."/>
            <person name="Krusor M."/>
            <person name="Yao A.I."/>
            <person name="Wu D."/>
            <person name="Madern D."/>
            <person name="Eisen J.A."/>
            <person name="Darling A.E."/>
            <person name="Facciotti M.T."/>
        </authorList>
    </citation>
    <scope>NUCLEOTIDE SEQUENCE [LARGE SCALE GENOMIC DNA]</scope>
    <source>
        <strain evidence="4 5">DSM 21995</strain>
    </source>
</reference>
<protein>
    <recommendedName>
        <fullName evidence="3">PGF-CTERM archaeal protein-sorting signal domain-containing protein</fullName>
    </recommendedName>
</protein>
<evidence type="ECO:0000313" key="5">
    <source>
        <dbReference type="Proteomes" id="UP000011650"/>
    </source>
</evidence>
<evidence type="ECO:0000259" key="3">
    <source>
        <dbReference type="Pfam" id="PF18204"/>
    </source>
</evidence>
<gene>
    <name evidence="4" type="ORF">C469_04052</name>
</gene>
<dbReference type="EMBL" id="AOJG01000010">
    <property type="protein sequence ID" value="EMA62863.1"/>
    <property type="molecule type" value="Genomic_DNA"/>
</dbReference>
<dbReference type="OrthoDB" id="205784at2157"/>
<organism evidence="4 5">
    <name type="scientific">Halorubrum lipolyticum DSM 21995</name>
    <dbReference type="NCBI Taxonomy" id="1227482"/>
    <lineage>
        <taxon>Archaea</taxon>
        <taxon>Methanobacteriati</taxon>
        <taxon>Methanobacteriota</taxon>
        <taxon>Stenosarchaea group</taxon>
        <taxon>Halobacteria</taxon>
        <taxon>Halobacteriales</taxon>
        <taxon>Haloferacaceae</taxon>
        <taxon>Halorubrum</taxon>
    </lineage>
</organism>
<name>M0NZ60_9EURY</name>